<dbReference type="InterPro" id="IPR011527">
    <property type="entry name" value="ABC1_TM_dom"/>
</dbReference>
<dbReference type="FunFam" id="3.40.50.300:FF:000299">
    <property type="entry name" value="ABC transporter ATP-binding protein/permease"/>
    <property type="match status" value="1"/>
</dbReference>
<dbReference type="InterPro" id="IPR018490">
    <property type="entry name" value="cNMP-bd_dom_sf"/>
</dbReference>
<evidence type="ECO:0000313" key="15">
    <source>
        <dbReference type="EMBL" id="EMY62889.1"/>
    </source>
</evidence>
<keyword evidence="8 10" id="KW-1133">Transmembrane helix</keyword>
<keyword evidence="7" id="KW-0067">ATP-binding</keyword>
<evidence type="ECO:0000259" key="14">
    <source>
        <dbReference type="PROSITE" id="PS50990"/>
    </source>
</evidence>
<keyword evidence="4 10" id="KW-0812">Transmembrane</keyword>
<feature type="domain" description="ABC transporter" evidence="12">
    <location>
        <begin position="780"/>
        <end position="1016"/>
    </location>
</feature>
<gene>
    <name evidence="15" type="ORF">LEP1GSC203_2943</name>
</gene>
<dbReference type="Gene3D" id="3.40.50.300">
    <property type="entry name" value="P-loop containing nucleotide triphosphate hydrolases"/>
    <property type="match status" value="1"/>
</dbReference>
<sequence>MKNKKKEIPSLVFEDDFLSTLTANDFKKFLSLFEFRSLVANDRMGGSELDPTPILIVETGRIQVKLKINEKELLIKTLTEGSFYGISEFSSDSLKKQLFQVEENSNVRVLPQIQFLRFIESDKNRKKLWSEYKEKVQLRDELRIHPYFRKLSNSEIQELSKVLIKRKITSGQILMKEGSKSSSLFFIRSGRFKVTKSTWQKDYFSFVEAGSVLGEMGVLEKKARNATVTAVEESFVYELSSKDAEIFFKKSESLLITIRSIMSERKLNLGDGSDEDNFETSSIYEEDKFHFLPKLKFSPPLRNQIRFPFLFQDGKSQSGDACRKMIFRYWGFSFADYDADSTFPDFDPDIRPNHWKASFGEEKGDCYFVNWKDHELELNNSPTINFFENSRYVVLKSIGKKRVLIMDPEFGEVNLSREEWEQKASDVVIYFIPKNKPEQNWELKNRFFAGLAEYFLPAIQYLKAGIVASFVIKGLEVFIPLVNLYLIDAVLLQENKEFFFPVILVVVLLSFSQSFLAYFRSNVIFFTSNRVNQTIAIRFLVKLISLPISFFERNRKGEILTRWEEIESVIMFFSDQGAMKFFDLLFSSLVFIIFLFLSPLLLVIIGLLILPEMLILRALTPKIIEETKKESLKKSETLSYFIETIHGFETIKNLGATYSHRWDFEKRLTTQLNSEGKKLFYSNLIFTNTEFFKQITVVIVMLVGSLLILKDQMTLGTLYAVIGLVAYIRNPIVSLYDDFLKFQKANVSWNRLRSFESLDSEITDRDNLFKVDLPEVKGNIEFNNLSFSYDSQKPESGIRNLKIKIQAGKKVAFVGRSGSGKSTILKLILGLYNPQEGEIIIDDVSLDEIWLPSLRTKIGVLFQENPLIAGTVRENISITKPEATLSEVVEAAKLACIHDDIVKLPLGYDTEISERGFIFSGGQKQRVSLARLFLQKPNLLLLDEPTASLDKETEARILSHINTVFAGATIITVAHRLDTIRNYDQIFVLERGKLEGKGTHRELLSKGGIYQLLHSKQEAIR</sequence>
<dbReference type="InterPro" id="IPR014710">
    <property type="entry name" value="RmlC-like_jellyroll"/>
</dbReference>
<dbReference type="RefSeq" id="WP_002972649.1">
    <property type="nucleotide sequence ID" value="NZ_AOGW02000006.1"/>
</dbReference>
<dbReference type="SUPFAM" id="SSF90123">
    <property type="entry name" value="ABC transporter transmembrane region"/>
    <property type="match status" value="1"/>
</dbReference>
<evidence type="ECO:0000256" key="2">
    <source>
        <dbReference type="ARBA" id="ARBA00022448"/>
    </source>
</evidence>
<dbReference type="OrthoDB" id="9762778at2"/>
<organism evidence="15 16">
    <name type="scientific">Leptospira terpstrae serovar Hualin str. LT 11-33 = ATCC 700639</name>
    <dbReference type="NCBI Taxonomy" id="1257025"/>
    <lineage>
        <taxon>Bacteria</taxon>
        <taxon>Pseudomonadati</taxon>
        <taxon>Spirochaetota</taxon>
        <taxon>Spirochaetia</taxon>
        <taxon>Leptospirales</taxon>
        <taxon>Leptospiraceae</taxon>
        <taxon>Leptospira</taxon>
    </lineage>
</organism>
<comment type="subcellular location">
    <subcellularLocation>
        <location evidence="1">Cell membrane</location>
        <topology evidence="1">Multi-pass membrane protein</topology>
    </subcellularLocation>
</comment>
<evidence type="ECO:0000256" key="10">
    <source>
        <dbReference type="SAM" id="Phobius"/>
    </source>
</evidence>
<protein>
    <submittedName>
        <fullName evidence="15">Peptidase, C39 family</fullName>
    </submittedName>
</protein>
<feature type="transmembrane region" description="Helical" evidence="10">
    <location>
        <begin position="498"/>
        <end position="519"/>
    </location>
</feature>
<keyword evidence="9 10" id="KW-0472">Membrane</keyword>
<dbReference type="SUPFAM" id="SSF51206">
    <property type="entry name" value="cAMP-binding domain-like"/>
    <property type="match status" value="2"/>
</dbReference>
<feature type="transmembrane region" description="Helical" evidence="10">
    <location>
        <begin position="464"/>
        <end position="486"/>
    </location>
</feature>
<dbReference type="Pfam" id="PF03412">
    <property type="entry name" value="Peptidase_C39"/>
    <property type="match status" value="1"/>
</dbReference>
<accession>N1VT47</accession>
<dbReference type="InterPro" id="IPR036640">
    <property type="entry name" value="ABC1_TM_sf"/>
</dbReference>
<evidence type="ECO:0000256" key="1">
    <source>
        <dbReference type="ARBA" id="ARBA00004651"/>
    </source>
</evidence>
<evidence type="ECO:0000313" key="16">
    <source>
        <dbReference type="Proteomes" id="UP000012371"/>
    </source>
</evidence>
<dbReference type="GO" id="GO:0005524">
    <property type="term" value="F:ATP binding"/>
    <property type="evidence" value="ECO:0007669"/>
    <property type="project" value="UniProtKB-KW"/>
</dbReference>
<keyword evidence="6" id="KW-0378">Hydrolase</keyword>
<feature type="domain" description="Cyclic nucleotide-binding" evidence="11">
    <location>
        <begin position="17"/>
        <end position="85"/>
    </location>
</feature>
<feature type="domain" description="ABC transmembrane type-1" evidence="13">
    <location>
        <begin position="464"/>
        <end position="744"/>
    </location>
</feature>
<dbReference type="PROSITE" id="PS50929">
    <property type="entry name" value="ABC_TM1F"/>
    <property type="match status" value="1"/>
</dbReference>
<evidence type="ECO:0000259" key="13">
    <source>
        <dbReference type="PROSITE" id="PS50929"/>
    </source>
</evidence>
<dbReference type="InterPro" id="IPR003439">
    <property type="entry name" value="ABC_transporter-like_ATP-bd"/>
</dbReference>
<dbReference type="GO" id="GO:0015421">
    <property type="term" value="F:ABC-type oligopeptide transporter activity"/>
    <property type="evidence" value="ECO:0007669"/>
    <property type="project" value="TreeGrafter"/>
</dbReference>
<dbReference type="GO" id="GO:0008233">
    <property type="term" value="F:peptidase activity"/>
    <property type="evidence" value="ECO:0007669"/>
    <property type="project" value="InterPro"/>
</dbReference>
<dbReference type="Gene3D" id="1.20.1560.10">
    <property type="entry name" value="ABC transporter type 1, transmembrane domain"/>
    <property type="match status" value="1"/>
</dbReference>
<dbReference type="InterPro" id="IPR017871">
    <property type="entry name" value="ABC_transporter-like_CS"/>
</dbReference>
<dbReference type="Gene3D" id="2.60.120.10">
    <property type="entry name" value="Jelly Rolls"/>
    <property type="match status" value="2"/>
</dbReference>
<name>N1VT47_9LEPT</name>
<feature type="domain" description="Cyclic nucleotide-binding" evidence="11">
    <location>
        <begin position="147"/>
        <end position="240"/>
    </location>
</feature>
<keyword evidence="16" id="KW-1185">Reference proteome</keyword>
<dbReference type="STRING" id="1257025.LEP1GSC203_2943"/>
<dbReference type="AlphaFoldDB" id="N1VT47"/>
<dbReference type="PROSITE" id="PS00211">
    <property type="entry name" value="ABC_TRANSPORTER_1"/>
    <property type="match status" value="1"/>
</dbReference>
<dbReference type="Pfam" id="PF00005">
    <property type="entry name" value="ABC_tran"/>
    <property type="match status" value="1"/>
</dbReference>
<evidence type="ECO:0000259" key="12">
    <source>
        <dbReference type="PROSITE" id="PS50893"/>
    </source>
</evidence>
<proteinExistence type="predicted"/>
<dbReference type="CDD" id="cd00038">
    <property type="entry name" value="CAP_ED"/>
    <property type="match status" value="1"/>
</dbReference>
<dbReference type="SMART" id="SM00100">
    <property type="entry name" value="cNMP"/>
    <property type="match status" value="1"/>
</dbReference>
<keyword evidence="5" id="KW-0547">Nucleotide-binding</keyword>
<dbReference type="GO" id="GO:0005886">
    <property type="term" value="C:plasma membrane"/>
    <property type="evidence" value="ECO:0007669"/>
    <property type="project" value="UniProtKB-SubCell"/>
</dbReference>
<evidence type="ECO:0000256" key="9">
    <source>
        <dbReference type="ARBA" id="ARBA00023136"/>
    </source>
</evidence>
<evidence type="ECO:0000256" key="6">
    <source>
        <dbReference type="ARBA" id="ARBA00022801"/>
    </source>
</evidence>
<dbReference type="SUPFAM" id="SSF52540">
    <property type="entry name" value="P-loop containing nucleoside triphosphate hydrolases"/>
    <property type="match status" value="1"/>
</dbReference>
<dbReference type="InterPro" id="IPR000595">
    <property type="entry name" value="cNMP-bd_dom"/>
</dbReference>
<evidence type="ECO:0000256" key="5">
    <source>
        <dbReference type="ARBA" id="ARBA00022741"/>
    </source>
</evidence>
<dbReference type="PROSITE" id="PS50893">
    <property type="entry name" value="ABC_TRANSPORTER_2"/>
    <property type="match status" value="1"/>
</dbReference>
<dbReference type="PANTHER" id="PTHR43394">
    <property type="entry name" value="ATP-DEPENDENT PERMEASE MDL1, MITOCHONDRIAL"/>
    <property type="match status" value="1"/>
</dbReference>
<dbReference type="InterPro" id="IPR005074">
    <property type="entry name" value="Peptidase_C39"/>
</dbReference>
<dbReference type="PANTHER" id="PTHR43394:SF1">
    <property type="entry name" value="ATP-BINDING CASSETTE SUB-FAMILY B MEMBER 10, MITOCHONDRIAL"/>
    <property type="match status" value="1"/>
</dbReference>
<keyword evidence="2" id="KW-0813">Transport</keyword>
<keyword evidence="3" id="KW-1003">Cell membrane</keyword>
<evidence type="ECO:0000256" key="4">
    <source>
        <dbReference type="ARBA" id="ARBA00022692"/>
    </source>
</evidence>
<dbReference type="SMART" id="SM00382">
    <property type="entry name" value="AAA"/>
    <property type="match status" value="1"/>
</dbReference>
<comment type="caution">
    <text evidence="15">The sequence shown here is derived from an EMBL/GenBank/DDBJ whole genome shotgun (WGS) entry which is preliminary data.</text>
</comment>
<dbReference type="PROSITE" id="PS50042">
    <property type="entry name" value="CNMP_BINDING_3"/>
    <property type="match status" value="2"/>
</dbReference>
<dbReference type="InterPro" id="IPR027417">
    <property type="entry name" value="P-loop_NTPase"/>
</dbReference>
<evidence type="ECO:0000256" key="3">
    <source>
        <dbReference type="ARBA" id="ARBA00022475"/>
    </source>
</evidence>
<dbReference type="Pfam" id="PF00027">
    <property type="entry name" value="cNMP_binding"/>
    <property type="match status" value="1"/>
</dbReference>
<dbReference type="GO" id="GO:0006508">
    <property type="term" value="P:proteolysis"/>
    <property type="evidence" value="ECO:0007669"/>
    <property type="project" value="InterPro"/>
</dbReference>
<dbReference type="Proteomes" id="UP000012371">
    <property type="component" value="Unassembled WGS sequence"/>
</dbReference>
<dbReference type="InterPro" id="IPR003593">
    <property type="entry name" value="AAA+_ATPase"/>
</dbReference>
<dbReference type="InterPro" id="IPR039421">
    <property type="entry name" value="Type_1_exporter"/>
</dbReference>
<evidence type="ECO:0000256" key="8">
    <source>
        <dbReference type="ARBA" id="ARBA00022989"/>
    </source>
</evidence>
<feature type="transmembrane region" description="Helical" evidence="10">
    <location>
        <begin position="581"/>
        <end position="610"/>
    </location>
</feature>
<dbReference type="PROSITE" id="PS50990">
    <property type="entry name" value="PEPTIDASE_C39"/>
    <property type="match status" value="1"/>
</dbReference>
<evidence type="ECO:0000259" key="11">
    <source>
        <dbReference type="PROSITE" id="PS50042"/>
    </source>
</evidence>
<dbReference type="GO" id="GO:0016887">
    <property type="term" value="F:ATP hydrolysis activity"/>
    <property type="evidence" value="ECO:0007669"/>
    <property type="project" value="InterPro"/>
</dbReference>
<feature type="domain" description="Peptidase C39" evidence="14">
    <location>
        <begin position="312"/>
        <end position="431"/>
    </location>
</feature>
<feature type="transmembrane region" description="Helical" evidence="10">
    <location>
        <begin position="531"/>
        <end position="551"/>
    </location>
</feature>
<dbReference type="EMBL" id="AOGW02000006">
    <property type="protein sequence ID" value="EMY62889.1"/>
    <property type="molecule type" value="Genomic_DNA"/>
</dbReference>
<dbReference type="Pfam" id="PF00664">
    <property type="entry name" value="ABC_membrane"/>
    <property type="match status" value="1"/>
</dbReference>
<reference evidence="15" key="1">
    <citation type="submission" date="2013-03" db="EMBL/GenBank/DDBJ databases">
        <authorList>
            <person name="Harkins D.M."/>
            <person name="Durkin A.S."/>
            <person name="Brinkac L.M."/>
            <person name="Haft D.H."/>
            <person name="Selengut J.D."/>
            <person name="Sanka R."/>
            <person name="DePew J."/>
            <person name="Purushe J."/>
            <person name="Hartskeerl R.A."/>
            <person name="Ahmed A."/>
            <person name="van der Linden H."/>
            <person name="Goris M.G.A."/>
            <person name="Vinetz J.M."/>
            <person name="Sutton G.G."/>
            <person name="Nierman W.C."/>
            <person name="Fouts D.E."/>
        </authorList>
    </citation>
    <scope>NUCLEOTIDE SEQUENCE [LARGE SCALE GENOMIC DNA]</scope>
    <source>
        <strain evidence="15">LT 11-33</strain>
    </source>
</reference>
<evidence type="ECO:0000256" key="7">
    <source>
        <dbReference type="ARBA" id="ARBA00022840"/>
    </source>
</evidence>
<dbReference type="Gene3D" id="3.90.70.10">
    <property type="entry name" value="Cysteine proteinases"/>
    <property type="match status" value="1"/>
</dbReference>